<dbReference type="EMBL" id="CP073720">
    <property type="protein sequence ID" value="UWP84958.1"/>
    <property type="molecule type" value="Genomic_DNA"/>
</dbReference>
<dbReference type="RefSeq" id="WP_259862974.1">
    <property type="nucleotide sequence ID" value="NZ_BAAAST010000206.1"/>
</dbReference>
<reference evidence="2" key="1">
    <citation type="submission" date="2021-04" db="EMBL/GenBank/DDBJ databases">
        <authorList>
            <person name="Hartkoorn R.C."/>
            <person name="Beaudoing E."/>
            <person name="Hot D."/>
        </authorList>
    </citation>
    <scope>NUCLEOTIDE SEQUENCE</scope>
    <source>
        <strain evidence="2">NRRL B-16292</strain>
    </source>
</reference>
<sequence>MTERVSVGFTGGRGGVCGLSWGQIAIWRAIQRLVPDDASLNMSWVTALEDEGVSFGTPLARITDTVASVMARHESLRTRVRVDDVHGPQQLLARDGTIEVEVVDATRETAAAAAKELQRRLTEPAFDYAGEWPLRVGAVRVDGEDVVTHAVFAICHLVTDRGGLTALVRDVLAALAGRPTTDPPDRQPYEQALHQASEAGRRQSDKALRYWARHLAAVPRDRFGTPDGPPRFVSVTLSSPAGDRAVSVLAEREQVSSSAVILAAAAWQLARQTGARESVLQVIVSNRFRPGLADSVGPASQDGLCVVEVGDDGFGPVIGRAMRASMQAYLHAQYDPVALDTLLADLGDVDLSCSFNDRRFDAQTPVSAAAGVTADGIRAALPHTTVSREPVDHYGARYFLHVNAVPGTLDLTLFADTSVFDETKVEEHLRGIERLVVAEALRVLDATDTGSADTEPAAAEAPV</sequence>
<evidence type="ECO:0000259" key="1">
    <source>
        <dbReference type="Pfam" id="PF00668"/>
    </source>
</evidence>
<reference evidence="2" key="2">
    <citation type="submission" date="2022-09" db="EMBL/GenBank/DDBJ databases">
        <title>Biosynthetic gene clusters of Dactylosporangioum fulvum.</title>
        <authorList>
            <person name="Caradec T."/>
        </authorList>
    </citation>
    <scope>NUCLEOTIDE SEQUENCE</scope>
    <source>
        <strain evidence="2">NRRL B-16292</strain>
    </source>
</reference>
<dbReference type="Gene3D" id="3.30.559.30">
    <property type="entry name" value="Nonribosomal peptide synthetase, condensation domain"/>
    <property type="match status" value="1"/>
</dbReference>
<dbReference type="InterPro" id="IPR001242">
    <property type="entry name" value="Condensation_dom"/>
</dbReference>
<dbReference type="SUPFAM" id="SSF52777">
    <property type="entry name" value="CoA-dependent acyltransferases"/>
    <property type="match status" value="2"/>
</dbReference>
<evidence type="ECO:0000313" key="3">
    <source>
        <dbReference type="Proteomes" id="UP001059617"/>
    </source>
</evidence>
<dbReference type="Proteomes" id="UP001059617">
    <property type="component" value="Chromosome"/>
</dbReference>
<feature type="domain" description="Condensation" evidence="1">
    <location>
        <begin position="60"/>
        <end position="436"/>
    </location>
</feature>
<dbReference type="PANTHER" id="PTHR45527:SF1">
    <property type="entry name" value="FATTY ACID SYNTHASE"/>
    <property type="match status" value="1"/>
</dbReference>
<accession>A0ABY5W8D2</accession>
<dbReference type="PANTHER" id="PTHR45527">
    <property type="entry name" value="NONRIBOSOMAL PEPTIDE SYNTHETASE"/>
    <property type="match status" value="1"/>
</dbReference>
<dbReference type="InterPro" id="IPR023213">
    <property type="entry name" value="CAT-like_dom_sf"/>
</dbReference>
<gene>
    <name evidence="2" type="ORF">Dfulv_12310</name>
</gene>
<name>A0ABY5W8D2_9ACTN</name>
<keyword evidence="3" id="KW-1185">Reference proteome</keyword>
<evidence type="ECO:0000313" key="2">
    <source>
        <dbReference type="EMBL" id="UWP84958.1"/>
    </source>
</evidence>
<proteinExistence type="predicted"/>
<dbReference type="Pfam" id="PF00668">
    <property type="entry name" value="Condensation"/>
    <property type="match status" value="1"/>
</dbReference>
<organism evidence="2 3">
    <name type="scientific">Dactylosporangium fulvum</name>
    <dbReference type="NCBI Taxonomy" id="53359"/>
    <lineage>
        <taxon>Bacteria</taxon>
        <taxon>Bacillati</taxon>
        <taxon>Actinomycetota</taxon>
        <taxon>Actinomycetes</taxon>
        <taxon>Micromonosporales</taxon>
        <taxon>Micromonosporaceae</taxon>
        <taxon>Dactylosporangium</taxon>
    </lineage>
</organism>
<dbReference type="Gene3D" id="3.30.559.10">
    <property type="entry name" value="Chloramphenicol acetyltransferase-like domain"/>
    <property type="match status" value="1"/>
</dbReference>
<protein>
    <submittedName>
        <fullName evidence="2">Condensation domain-containing protein</fullName>
    </submittedName>
</protein>